<evidence type="ECO:0000313" key="1">
    <source>
        <dbReference type="EMBL" id="MBX56831.1"/>
    </source>
</evidence>
<name>A0A2P2PQ75_RHIMU</name>
<organism evidence="1">
    <name type="scientific">Rhizophora mucronata</name>
    <name type="common">Asiatic mangrove</name>
    <dbReference type="NCBI Taxonomy" id="61149"/>
    <lineage>
        <taxon>Eukaryota</taxon>
        <taxon>Viridiplantae</taxon>
        <taxon>Streptophyta</taxon>
        <taxon>Embryophyta</taxon>
        <taxon>Tracheophyta</taxon>
        <taxon>Spermatophyta</taxon>
        <taxon>Magnoliopsida</taxon>
        <taxon>eudicotyledons</taxon>
        <taxon>Gunneridae</taxon>
        <taxon>Pentapetalae</taxon>
        <taxon>rosids</taxon>
        <taxon>fabids</taxon>
        <taxon>Malpighiales</taxon>
        <taxon>Rhizophoraceae</taxon>
        <taxon>Rhizophora</taxon>
    </lineage>
</organism>
<reference evidence="1" key="1">
    <citation type="submission" date="2018-02" db="EMBL/GenBank/DDBJ databases">
        <title>Rhizophora mucronata_Transcriptome.</title>
        <authorList>
            <person name="Meera S.P."/>
            <person name="Sreeshan A."/>
            <person name="Augustine A."/>
        </authorList>
    </citation>
    <scope>NUCLEOTIDE SEQUENCE</scope>
    <source>
        <tissue evidence="1">Leaf</tissue>
    </source>
</reference>
<dbReference type="EMBL" id="GGEC01076347">
    <property type="protein sequence ID" value="MBX56831.1"/>
    <property type="molecule type" value="Transcribed_RNA"/>
</dbReference>
<dbReference type="AlphaFoldDB" id="A0A2P2PQ75"/>
<proteinExistence type="predicted"/>
<accession>A0A2P2PQ75</accession>
<sequence>MSHSAVYKLQVVNCVQ</sequence>
<protein>
    <submittedName>
        <fullName evidence="1">Uncharacterized protein</fullName>
    </submittedName>
</protein>